<reference evidence="2 3" key="1">
    <citation type="submission" date="2019-12" db="EMBL/GenBank/DDBJ databases">
        <authorList>
            <person name="Yuan C.-G."/>
        </authorList>
    </citation>
    <scope>NUCLEOTIDE SEQUENCE [LARGE SCALE GENOMIC DNA]</scope>
    <source>
        <strain evidence="2 3">KCTC 23863</strain>
    </source>
</reference>
<feature type="region of interest" description="Disordered" evidence="1">
    <location>
        <begin position="100"/>
        <end position="172"/>
    </location>
</feature>
<dbReference type="AlphaFoldDB" id="A0A7X3MSW4"/>
<feature type="compositionally biased region" description="Basic and acidic residues" evidence="1">
    <location>
        <begin position="112"/>
        <end position="123"/>
    </location>
</feature>
<gene>
    <name evidence="2" type="ORF">GR328_14290</name>
</gene>
<reference evidence="2 3" key="2">
    <citation type="submission" date="2020-01" db="EMBL/GenBank/DDBJ databases">
        <title>Microvirga sp. nov., an arsenate reduction bacterium isolated from Tibet hotspring sediments.</title>
        <authorList>
            <person name="Xian W.-D."/>
            <person name="Li W.-J."/>
        </authorList>
    </citation>
    <scope>NUCLEOTIDE SEQUENCE [LARGE SCALE GENOMIC DNA]</scope>
    <source>
        <strain evidence="2 3">KCTC 23863</strain>
    </source>
</reference>
<dbReference type="EMBL" id="WURB01000009">
    <property type="protein sequence ID" value="MXQ12607.1"/>
    <property type="molecule type" value="Genomic_DNA"/>
</dbReference>
<organism evidence="2 3">
    <name type="scientific">Microvirga makkahensis</name>
    <dbReference type="NCBI Taxonomy" id="1128670"/>
    <lineage>
        <taxon>Bacteria</taxon>
        <taxon>Pseudomonadati</taxon>
        <taxon>Pseudomonadota</taxon>
        <taxon>Alphaproteobacteria</taxon>
        <taxon>Hyphomicrobiales</taxon>
        <taxon>Methylobacteriaceae</taxon>
        <taxon>Microvirga</taxon>
    </lineage>
</organism>
<comment type="caution">
    <text evidence="2">The sequence shown here is derived from an EMBL/GenBank/DDBJ whole genome shotgun (WGS) entry which is preliminary data.</text>
</comment>
<evidence type="ECO:0000256" key="1">
    <source>
        <dbReference type="SAM" id="MobiDB-lite"/>
    </source>
</evidence>
<dbReference type="Proteomes" id="UP000436483">
    <property type="component" value="Unassembled WGS sequence"/>
</dbReference>
<sequence length="247" mass="26355">MRVLLGSVIVLAVVSSGAEARKVYYEIDGKRYSYSTNNRAATARAKERIAAAKAAKAAKAKADEEISKHPLVKIFGSAAQTEARLAQEKLDRLLAKGTPSINTEVSSPERWANLRDKPKEDRKNARKSKAPPVPASQTTDTALQEPAPTPPTPVAAPVRPPPIAEPAMPSHRTKIRSVSFDVESGIKTIIMIDGAVEEEPFDSSVLAHIAPEQGQANSLVAFVKKLRKVAVDEGADSAPVSAELPAP</sequence>
<evidence type="ECO:0000313" key="2">
    <source>
        <dbReference type="EMBL" id="MXQ12607.1"/>
    </source>
</evidence>
<keyword evidence="3" id="KW-1185">Reference proteome</keyword>
<accession>A0A7X3MSW4</accession>
<dbReference type="RefSeq" id="WP_160885194.1">
    <property type="nucleotide sequence ID" value="NZ_WURB01000009.1"/>
</dbReference>
<name>A0A7X3MSW4_9HYPH</name>
<proteinExistence type="predicted"/>
<evidence type="ECO:0000313" key="3">
    <source>
        <dbReference type="Proteomes" id="UP000436483"/>
    </source>
</evidence>
<feature type="compositionally biased region" description="Pro residues" evidence="1">
    <location>
        <begin position="147"/>
        <end position="164"/>
    </location>
</feature>
<evidence type="ECO:0008006" key="4">
    <source>
        <dbReference type="Google" id="ProtNLM"/>
    </source>
</evidence>
<dbReference type="OrthoDB" id="8019639at2"/>
<protein>
    <recommendedName>
        <fullName evidence="4">DUF4124 domain-containing protein</fullName>
    </recommendedName>
</protein>